<reference evidence="1 2" key="1">
    <citation type="submission" date="2018-09" db="EMBL/GenBank/DDBJ databases">
        <title>Genomic Encyclopedia of Archaeal and Bacterial Type Strains, Phase II (KMG-II): from individual species to whole genera.</title>
        <authorList>
            <person name="Goeker M."/>
        </authorList>
    </citation>
    <scope>NUCLEOTIDE SEQUENCE [LARGE SCALE GENOMIC DNA]</scope>
    <source>
        <strain evidence="1 2">DSM 21950</strain>
    </source>
</reference>
<sequence>MKHLVLILLCLLGNYSLHSQVYSKKIIYKYQIENSSTEGIKKKQIMYLVCNGKAWVFDPQKQFSVGWVDEEKDISSPNSSTGVIDNGDTVWLHPPRHDIYFVHEFTPFPEVRLPLEVGKQWTTDFGYVWSSKELNIPAGVKVKPHYTVEAKFEDYSDILYRTINCYKVMGEINNQFINSKWIGIFNDELGFIRMEFINTNKSITKMNLLDSFDWDQCKERFGLFSL</sequence>
<dbReference type="RefSeq" id="WP_120238017.1">
    <property type="nucleotide sequence ID" value="NZ_RAPQ01000008.1"/>
</dbReference>
<proteinExistence type="predicted"/>
<protein>
    <submittedName>
        <fullName evidence="1">Uncharacterized protein</fullName>
    </submittedName>
</protein>
<dbReference type="AlphaFoldDB" id="A0A419X5W8"/>
<accession>A0A419X5W8</accession>
<organism evidence="1 2">
    <name type="scientific">Marinifilum flexuosum</name>
    <dbReference type="NCBI Taxonomy" id="1117708"/>
    <lineage>
        <taxon>Bacteria</taxon>
        <taxon>Pseudomonadati</taxon>
        <taxon>Bacteroidota</taxon>
        <taxon>Bacteroidia</taxon>
        <taxon>Marinilabiliales</taxon>
        <taxon>Marinifilaceae</taxon>
    </lineage>
</organism>
<name>A0A419X5W8_9BACT</name>
<comment type="caution">
    <text evidence="1">The sequence shown here is derived from an EMBL/GenBank/DDBJ whole genome shotgun (WGS) entry which is preliminary data.</text>
</comment>
<dbReference type="EMBL" id="RAPQ01000008">
    <property type="protein sequence ID" value="RKE03085.1"/>
    <property type="molecule type" value="Genomic_DNA"/>
</dbReference>
<dbReference type="OrthoDB" id="980385at2"/>
<keyword evidence="2" id="KW-1185">Reference proteome</keyword>
<evidence type="ECO:0000313" key="2">
    <source>
        <dbReference type="Proteomes" id="UP000284531"/>
    </source>
</evidence>
<evidence type="ECO:0000313" key="1">
    <source>
        <dbReference type="EMBL" id="RKE03085.1"/>
    </source>
</evidence>
<gene>
    <name evidence="1" type="ORF">BXY64_0075</name>
</gene>
<dbReference type="Proteomes" id="UP000284531">
    <property type="component" value="Unassembled WGS sequence"/>
</dbReference>